<dbReference type="GO" id="GO:0043190">
    <property type="term" value="C:ATP-binding cassette (ABC) transporter complex"/>
    <property type="evidence" value="ECO:0007669"/>
    <property type="project" value="InterPro"/>
</dbReference>
<accession>A0A1I7NE87</accession>
<gene>
    <name evidence="3" type="ORF">SAMN04488557_1749</name>
</gene>
<keyword evidence="4" id="KW-1185">Reference proteome</keyword>
<dbReference type="Proteomes" id="UP000199423">
    <property type="component" value="Unassembled WGS sequence"/>
</dbReference>
<dbReference type="Gene3D" id="3.40.190.100">
    <property type="entry name" value="Glycine betaine-binding periplasmic protein, domain 2"/>
    <property type="match status" value="1"/>
</dbReference>
<dbReference type="AlphaFoldDB" id="A0A1I7NE87"/>
<proteinExistence type="predicted"/>
<sequence length="324" mass="35631">MSRQLIISLLVSFGLLAFTCDGNAASVPESKEPIKIALNEWTGQNVTAKVLGGIYESMGYKVEYVTAGAMPQFTAMQEGKLTTQPEVWTNLVGEAYPKALETKTIVELGLLGLNNYEGWAYPKYMEQMCPGLPRLEGLIACKDKLATPETFPKGRILAYPSDWGTASAKLVAGMKLPFVAVPAGSEGAEIAEIKAAFLKKAPLVLMFWKPHWVHAVYDMDWVQIDPPYSDACATDPKVGPNPDTTDDCGFPQARVVKSAWVGMEKQWPAAFSVLKNFQFDGTEQGKLVYEIDQKGRKLDDVVAEWLKSHEGTWKPWVTTATASN</sequence>
<dbReference type="STRING" id="51670.SAMN04488557_1749"/>
<evidence type="ECO:0000313" key="4">
    <source>
        <dbReference type="Proteomes" id="UP000199423"/>
    </source>
</evidence>
<reference evidence="4" key="1">
    <citation type="submission" date="2016-10" db="EMBL/GenBank/DDBJ databases">
        <authorList>
            <person name="Varghese N."/>
            <person name="Submissions S."/>
        </authorList>
    </citation>
    <scope>NUCLEOTIDE SEQUENCE [LARGE SCALE GENOMIC DNA]</scope>
    <source>
        <strain evidence="4">DSM 1565</strain>
    </source>
</reference>
<organism evidence="3 4">
    <name type="scientific">Hyphomicrobium facile</name>
    <dbReference type="NCBI Taxonomy" id="51670"/>
    <lineage>
        <taxon>Bacteria</taxon>
        <taxon>Pseudomonadati</taxon>
        <taxon>Pseudomonadota</taxon>
        <taxon>Alphaproteobacteria</taxon>
        <taxon>Hyphomicrobiales</taxon>
        <taxon>Hyphomicrobiaceae</taxon>
        <taxon>Hyphomicrobium</taxon>
    </lineage>
</organism>
<feature type="signal peptide" evidence="1">
    <location>
        <begin position="1"/>
        <end position="24"/>
    </location>
</feature>
<keyword evidence="1" id="KW-0732">Signal</keyword>
<dbReference type="RefSeq" id="WP_177228093.1">
    <property type="nucleotide sequence ID" value="NZ_FPCH01000002.1"/>
</dbReference>
<dbReference type="SUPFAM" id="SSF53850">
    <property type="entry name" value="Periplasmic binding protein-like II"/>
    <property type="match status" value="1"/>
</dbReference>
<dbReference type="EMBL" id="FPCH01000002">
    <property type="protein sequence ID" value="SFV32856.1"/>
    <property type="molecule type" value="Genomic_DNA"/>
</dbReference>
<dbReference type="GO" id="GO:0022857">
    <property type="term" value="F:transmembrane transporter activity"/>
    <property type="evidence" value="ECO:0007669"/>
    <property type="project" value="InterPro"/>
</dbReference>
<dbReference type="Gene3D" id="3.40.190.10">
    <property type="entry name" value="Periplasmic binding protein-like II"/>
    <property type="match status" value="1"/>
</dbReference>
<name>A0A1I7NE87_9HYPH</name>
<evidence type="ECO:0000256" key="1">
    <source>
        <dbReference type="SAM" id="SignalP"/>
    </source>
</evidence>
<protein>
    <submittedName>
        <fullName evidence="3">Glycine betaine/proline transport system substrate-binding protein</fullName>
    </submittedName>
</protein>
<dbReference type="InterPro" id="IPR007210">
    <property type="entry name" value="ABC_Gly_betaine_transp_sub-bd"/>
</dbReference>
<dbReference type="Pfam" id="PF04069">
    <property type="entry name" value="OpuAC"/>
    <property type="match status" value="1"/>
</dbReference>
<evidence type="ECO:0000313" key="3">
    <source>
        <dbReference type="EMBL" id="SFV32856.1"/>
    </source>
</evidence>
<feature type="chain" id="PRO_5011682684" evidence="1">
    <location>
        <begin position="25"/>
        <end position="324"/>
    </location>
</feature>
<evidence type="ECO:0000259" key="2">
    <source>
        <dbReference type="Pfam" id="PF04069"/>
    </source>
</evidence>
<feature type="domain" description="ABC-type glycine betaine transport system substrate-binding" evidence="2">
    <location>
        <begin position="33"/>
        <end position="307"/>
    </location>
</feature>
<dbReference type="CDD" id="cd13643">
    <property type="entry name" value="PBP2_BCP_2"/>
    <property type="match status" value="1"/>
</dbReference>